<evidence type="ECO:0000256" key="2">
    <source>
        <dbReference type="ARBA" id="ARBA00022630"/>
    </source>
</evidence>
<dbReference type="PANTHER" id="PTHR43004">
    <property type="entry name" value="TRK SYSTEM POTASSIUM UPTAKE PROTEIN"/>
    <property type="match status" value="1"/>
</dbReference>
<evidence type="ECO:0000313" key="6">
    <source>
        <dbReference type="Proteomes" id="UP000306402"/>
    </source>
</evidence>
<keyword evidence="3" id="KW-0274">FAD</keyword>
<dbReference type="RefSeq" id="WP_138364630.1">
    <property type="nucleotide sequence ID" value="NZ_VCEJ01000002.1"/>
</dbReference>
<dbReference type="InterPro" id="IPR050641">
    <property type="entry name" value="RIFMO-like"/>
</dbReference>
<protein>
    <submittedName>
        <fullName evidence="5">FAD-dependent oxidoreductase</fullName>
    </submittedName>
</protein>
<evidence type="ECO:0000256" key="1">
    <source>
        <dbReference type="ARBA" id="ARBA00001974"/>
    </source>
</evidence>
<evidence type="ECO:0000256" key="3">
    <source>
        <dbReference type="ARBA" id="ARBA00022827"/>
    </source>
</evidence>
<organism evidence="5 6">
    <name type="scientific">Dyadobacter luticola</name>
    <dbReference type="NCBI Taxonomy" id="1979387"/>
    <lineage>
        <taxon>Bacteria</taxon>
        <taxon>Pseudomonadati</taxon>
        <taxon>Bacteroidota</taxon>
        <taxon>Cytophagia</taxon>
        <taxon>Cytophagales</taxon>
        <taxon>Spirosomataceae</taxon>
        <taxon>Dyadobacter</taxon>
    </lineage>
</organism>
<reference evidence="5 6" key="1">
    <citation type="submission" date="2019-05" db="EMBL/GenBank/DDBJ databases">
        <authorList>
            <person name="Qu J.-H."/>
        </authorList>
    </citation>
    <scope>NUCLEOTIDE SEQUENCE [LARGE SCALE GENOMIC DNA]</scope>
    <source>
        <strain evidence="5 6">T17</strain>
    </source>
</reference>
<proteinExistence type="predicted"/>
<keyword evidence="6" id="KW-1185">Reference proteome</keyword>
<name>A0A5R9L4B3_9BACT</name>
<dbReference type="Pfam" id="PF21274">
    <property type="entry name" value="Rng_hyd_C"/>
    <property type="match status" value="1"/>
</dbReference>
<sequence>MNTTQNQTSYDVIISGAGPVGLFLACELALAQCSVLVLEKAGDPHSPLKQLPFGIRGLSSPTIEALYRRGLLDELEIHKRLKNPHLTAITNGPRRQVGHFAGIPFLDGNVDRSSWKYRLPGSPETSLMSEMQELEKIFARRAASLGVAILYGQAVSSFQQNADGVHVESGEQIFSGKWLVGCDGSRSIVRKLGGFEFVGTEPEFTGYTTMVDLADPEKLRPGRNLMSKGMYLQSQPGYLIMQDFDGGAFHGSGAPLTREHVQEVLRRISETHVMVTALHTATTWTDRARQATTYRNGRILLAGDAAHIHSPLGGQGLNLGLGDAMNLGWKLAATIHGFAPEDLLDTYFTERHPLGAQVLDWSRAQVAIMKPEPSARALNAIFRDLLDTRDGATYIAGRVWGIHTKYDLGGTHPFTGRSVPDFEFENGTRVGELLREGKGVLVDFDTNVELRNWAGNQKNQIRYFSGKAKDQLGLHALLVRPDGIVAWATDGEISISELEAAALY</sequence>
<feature type="domain" description="FAD-binding" evidence="4">
    <location>
        <begin position="10"/>
        <end position="362"/>
    </location>
</feature>
<dbReference type="PRINTS" id="PR00420">
    <property type="entry name" value="RNGMNOXGNASE"/>
</dbReference>
<dbReference type="OrthoDB" id="9766816at2"/>
<dbReference type="Pfam" id="PF01494">
    <property type="entry name" value="FAD_binding_3"/>
    <property type="match status" value="1"/>
</dbReference>
<dbReference type="GO" id="GO:0071949">
    <property type="term" value="F:FAD binding"/>
    <property type="evidence" value="ECO:0007669"/>
    <property type="project" value="InterPro"/>
</dbReference>
<dbReference type="SUPFAM" id="SSF51905">
    <property type="entry name" value="FAD/NAD(P)-binding domain"/>
    <property type="match status" value="1"/>
</dbReference>
<accession>A0A5R9L4B3</accession>
<dbReference type="Gene3D" id="3.40.30.120">
    <property type="match status" value="1"/>
</dbReference>
<dbReference type="PANTHER" id="PTHR43004:SF19">
    <property type="entry name" value="BINDING MONOOXYGENASE, PUTATIVE (JCVI)-RELATED"/>
    <property type="match status" value="1"/>
</dbReference>
<dbReference type="EMBL" id="VCEJ01000002">
    <property type="protein sequence ID" value="TLV03422.1"/>
    <property type="molecule type" value="Genomic_DNA"/>
</dbReference>
<dbReference type="Proteomes" id="UP000306402">
    <property type="component" value="Unassembled WGS sequence"/>
</dbReference>
<dbReference type="AlphaFoldDB" id="A0A5R9L4B3"/>
<evidence type="ECO:0000259" key="4">
    <source>
        <dbReference type="Pfam" id="PF01494"/>
    </source>
</evidence>
<dbReference type="GO" id="GO:0016709">
    <property type="term" value="F:oxidoreductase activity, acting on paired donors, with incorporation or reduction of molecular oxygen, NAD(P)H as one donor, and incorporation of one atom of oxygen"/>
    <property type="evidence" value="ECO:0007669"/>
    <property type="project" value="UniProtKB-ARBA"/>
</dbReference>
<evidence type="ECO:0000313" key="5">
    <source>
        <dbReference type="EMBL" id="TLV03422.1"/>
    </source>
</evidence>
<gene>
    <name evidence="5" type="ORF">FEN17_07395</name>
</gene>
<keyword evidence="2" id="KW-0285">Flavoprotein</keyword>
<dbReference type="Gene3D" id="3.50.50.60">
    <property type="entry name" value="FAD/NAD(P)-binding domain"/>
    <property type="match status" value="2"/>
</dbReference>
<comment type="cofactor">
    <cofactor evidence="1">
        <name>FAD</name>
        <dbReference type="ChEBI" id="CHEBI:57692"/>
    </cofactor>
</comment>
<dbReference type="InterPro" id="IPR036188">
    <property type="entry name" value="FAD/NAD-bd_sf"/>
</dbReference>
<dbReference type="InterPro" id="IPR002938">
    <property type="entry name" value="FAD-bd"/>
</dbReference>
<comment type="caution">
    <text evidence="5">The sequence shown here is derived from an EMBL/GenBank/DDBJ whole genome shotgun (WGS) entry which is preliminary data.</text>
</comment>